<feature type="DNA-binding region" description="Homeobox" evidence="4">
    <location>
        <begin position="387"/>
        <end position="449"/>
    </location>
</feature>
<evidence type="ECO:0000313" key="8">
    <source>
        <dbReference type="Proteomes" id="UP000076078"/>
    </source>
</evidence>
<evidence type="ECO:0000256" key="3">
    <source>
        <dbReference type="ARBA" id="ARBA00023242"/>
    </source>
</evidence>
<dbReference type="EMBL" id="LODT01000004">
    <property type="protein sequence ID" value="KYR02344.1"/>
    <property type="molecule type" value="Genomic_DNA"/>
</dbReference>
<organism evidence="7 8">
    <name type="scientific">Tieghemostelium lacteum</name>
    <name type="common">Slime mold</name>
    <name type="synonym">Dictyostelium lacteum</name>
    <dbReference type="NCBI Taxonomy" id="361077"/>
    <lineage>
        <taxon>Eukaryota</taxon>
        <taxon>Amoebozoa</taxon>
        <taxon>Evosea</taxon>
        <taxon>Eumycetozoa</taxon>
        <taxon>Dictyostelia</taxon>
        <taxon>Dictyosteliales</taxon>
        <taxon>Raperosteliaceae</taxon>
        <taxon>Tieghemostelium</taxon>
    </lineage>
</organism>
<feature type="region of interest" description="Disordered" evidence="5">
    <location>
        <begin position="53"/>
        <end position="155"/>
    </location>
</feature>
<dbReference type="InParanoid" id="A0A152A816"/>
<evidence type="ECO:0000313" key="7">
    <source>
        <dbReference type="EMBL" id="KYR02344.1"/>
    </source>
</evidence>
<accession>A0A152A816</accession>
<keyword evidence="2 4" id="KW-0371">Homeobox</keyword>
<dbReference type="SMART" id="SM00389">
    <property type="entry name" value="HOX"/>
    <property type="match status" value="1"/>
</dbReference>
<name>A0A152A816_TIELA</name>
<protein>
    <submittedName>
        <fullName evidence="7">Putative homeobox transcription factor</fullName>
    </submittedName>
</protein>
<gene>
    <name evidence="7" type="ORF">DLAC_01174</name>
</gene>
<keyword evidence="1 4" id="KW-0238">DNA-binding</keyword>
<keyword evidence="8" id="KW-1185">Reference proteome</keyword>
<dbReference type="Pfam" id="PF05920">
    <property type="entry name" value="Homeobox_KN"/>
    <property type="match status" value="1"/>
</dbReference>
<feature type="region of interest" description="Disordered" evidence="5">
    <location>
        <begin position="443"/>
        <end position="500"/>
    </location>
</feature>
<comment type="subcellular location">
    <subcellularLocation>
        <location evidence="4">Nucleus</location>
    </subcellularLocation>
</comment>
<reference evidence="7 8" key="1">
    <citation type="submission" date="2015-12" db="EMBL/GenBank/DDBJ databases">
        <title>Dictyostelia acquired genes for synthesis and detection of signals that induce cell-type specialization by lateral gene transfer from prokaryotes.</title>
        <authorList>
            <person name="Gloeckner G."/>
            <person name="Schaap P."/>
        </authorList>
    </citation>
    <scope>NUCLEOTIDE SEQUENCE [LARGE SCALE GENOMIC DNA]</scope>
    <source>
        <strain evidence="7 8">TK</strain>
    </source>
</reference>
<dbReference type="InterPro" id="IPR009057">
    <property type="entry name" value="Homeodomain-like_sf"/>
</dbReference>
<proteinExistence type="predicted"/>
<dbReference type="Proteomes" id="UP000076078">
    <property type="component" value="Unassembled WGS sequence"/>
</dbReference>
<evidence type="ECO:0000259" key="6">
    <source>
        <dbReference type="PROSITE" id="PS50071"/>
    </source>
</evidence>
<feature type="compositionally biased region" description="Basic residues" evidence="5">
    <location>
        <begin position="463"/>
        <end position="473"/>
    </location>
</feature>
<dbReference type="SUPFAM" id="SSF46689">
    <property type="entry name" value="Homeodomain-like"/>
    <property type="match status" value="1"/>
</dbReference>
<dbReference type="InterPro" id="IPR008422">
    <property type="entry name" value="KN_HD"/>
</dbReference>
<dbReference type="GO" id="GO:0005634">
    <property type="term" value="C:nucleus"/>
    <property type="evidence" value="ECO:0007669"/>
    <property type="project" value="UniProtKB-SubCell"/>
</dbReference>
<dbReference type="PROSITE" id="PS50071">
    <property type="entry name" value="HOMEOBOX_2"/>
    <property type="match status" value="1"/>
</dbReference>
<dbReference type="InterPro" id="IPR001356">
    <property type="entry name" value="HD"/>
</dbReference>
<dbReference type="STRING" id="361077.A0A152A816"/>
<dbReference type="AlphaFoldDB" id="A0A152A816"/>
<evidence type="ECO:0000256" key="2">
    <source>
        <dbReference type="ARBA" id="ARBA00023155"/>
    </source>
</evidence>
<feature type="compositionally biased region" description="Acidic residues" evidence="5">
    <location>
        <begin position="85"/>
        <end position="108"/>
    </location>
</feature>
<feature type="compositionally biased region" description="Acidic residues" evidence="5">
    <location>
        <begin position="480"/>
        <end position="498"/>
    </location>
</feature>
<sequence>MSNELDHDWSLENYLIHSSHSLHYESFLFNSNDEDKQVPFSISAIPPGTMYIHSTNQQLPSSTLTSPIPSEYSPCEEKENQSSDENSDDQSSDIESTDSFTETEDDQHSDDTLSTTSSSDISYISDQSDYEDDEEENVEDKSKEVEMSVTQSPFSEIESKTNHYEDESVPIEIQSPLKTSVDQQRQNEKTFFHPDYYKSIDKALEGIKNKLQLANRLLGKDKLERLKVVLNDVFLRFIKKTNTTKHDYTNDYFQPSISEYIKLEKLDLSIPMVYYNYMKYVPSFENEVHSLTKIYYESDQILKLFHSVCLDAFYKEPMEFSTSSTSKNSQGKNDTLKSHSTISSTYYHHQFKYIYSNFFMMIAHQKLRAMEFIYENKKYNQPVDPDIPKTRRTLNDDQNNYILEIYKRDAEHPYPDYNLKIIISCYCDLSKYQLSNWLSNKRSRDKNKRIKQLNSSKSSSSKSRSKTKSKSKSKTIPEYDSSDDDDEMDNSEVDDDFEFTPSKKSHFLQYYSDSSDD</sequence>
<comment type="caution">
    <text evidence="7">The sequence shown here is derived from an EMBL/GenBank/DDBJ whole genome shotgun (WGS) entry which is preliminary data.</text>
</comment>
<evidence type="ECO:0000256" key="4">
    <source>
        <dbReference type="PROSITE-ProRule" id="PRU00108"/>
    </source>
</evidence>
<dbReference type="CDD" id="cd00086">
    <property type="entry name" value="homeodomain"/>
    <property type="match status" value="1"/>
</dbReference>
<feature type="domain" description="Homeobox" evidence="6">
    <location>
        <begin position="385"/>
        <end position="448"/>
    </location>
</feature>
<feature type="compositionally biased region" description="Low complexity" evidence="5">
    <location>
        <begin position="59"/>
        <end position="70"/>
    </location>
</feature>
<dbReference type="GO" id="GO:0003677">
    <property type="term" value="F:DNA binding"/>
    <property type="evidence" value="ECO:0007669"/>
    <property type="project" value="UniProtKB-UniRule"/>
</dbReference>
<feature type="compositionally biased region" description="Low complexity" evidence="5">
    <location>
        <begin position="112"/>
        <end position="127"/>
    </location>
</feature>
<feature type="compositionally biased region" description="Acidic residues" evidence="5">
    <location>
        <begin position="128"/>
        <end position="138"/>
    </location>
</feature>
<evidence type="ECO:0000256" key="1">
    <source>
        <dbReference type="ARBA" id="ARBA00023125"/>
    </source>
</evidence>
<keyword evidence="3 4" id="KW-0539">Nucleus</keyword>
<evidence type="ECO:0000256" key="5">
    <source>
        <dbReference type="SAM" id="MobiDB-lite"/>
    </source>
</evidence>
<dbReference type="GO" id="GO:0006355">
    <property type="term" value="P:regulation of DNA-templated transcription"/>
    <property type="evidence" value="ECO:0007669"/>
    <property type="project" value="InterPro"/>
</dbReference>
<dbReference type="Gene3D" id="1.10.10.60">
    <property type="entry name" value="Homeodomain-like"/>
    <property type="match status" value="1"/>
</dbReference>